<evidence type="ECO:0000313" key="1">
    <source>
        <dbReference type="EMBL" id="OUS41750.1"/>
    </source>
</evidence>
<dbReference type="AlphaFoldDB" id="A0A1Y5HX89"/>
<organism evidence="1">
    <name type="scientific">Ostreococcus tauri</name>
    <name type="common">Marine green alga</name>
    <dbReference type="NCBI Taxonomy" id="70448"/>
    <lineage>
        <taxon>Eukaryota</taxon>
        <taxon>Viridiplantae</taxon>
        <taxon>Chlorophyta</taxon>
        <taxon>Mamiellophyceae</taxon>
        <taxon>Mamiellales</taxon>
        <taxon>Bathycoccaceae</taxon>
        <taxon>Ostreococcus</taxon>
    </lineage>
</organism>
<gene>
    <name evidence="1" type="ORF">BE221DRAFT_164792</name>
</gene>
<protein>
    <submittedName>
        <fullName evidence="1">Uncharacterized protein</fullName>
    </submittedName>
</protein>
<dbReference type="Proteomes" id="UP000195557">
    <property type="component" value="Unassembled WGS sequence"/>
</dbReference>
<dbReference type="EMBL" id="KZ155840">
    <property type="protein sequence ID" value="OUS41750.1"/>
    <property type="molecule type" value="Genomic_DNA"/>
</dbReference>
<sequence>MAFDVLAVDVLVPEAHDVPSPRVASPSRDSHGATSAAYAPATDDVTAIANHPRTCTLFNHMNFNPPRRAHRDVLRQTLDVPRRAWSAASIARASAPFLARVHRRAPIVFCSYFSNLPFTFSSKLKNGPKIIEFCKLKVPW</sequence>
<accession>A0A1Y5HX89</accession>
<name>A0A1Y5HX89_OSTTA</name>
<reference evidence="1" key="1">
    <citation type="submission" date="2017-04" db="EMBL/GenBank/DDBJ databases">
        <title>Population genomics of picophytoplankton unveils novel chromosome hypervariability.</title>
        <authorList>
            <consortium name="DOE Joint Genome Institute"/>
            <person name="Blanc-Mathieu R."/>
            <person name="Krasovec M."/>
            <person name="Hebrard M."/>
            <person name="Yau S."/>
            <person name="Desgranges E."/>
            <person name="Martin J."/>
            <person name="Schackwitz W."/>
            <person name="Kuo A."/>
            <person name="Salin G."/>
            <person name="Donnadieu C."/>
            <person name="Desdevises Y."/>
            <person name="Sanchez-Ferandin S."/>
            <person name="Moreau H."/>
            <person name="Rivals E."/>
            <person name="Grigoriev I.V."/>
            <person name="Grimsley N."/>
            <person name="Eyre-Walker A."/>
            <person name="Piganeau G."/>
        </authorList>
    </citation>
    <scope>NUCLEOTIDE SEQUENCE [LARGE SCALE GENOMIC DNA]</scope>
    <source>
        <strain evidence="1">RCC 1115</strain>
    </source>
</reference>
<proteinExistence type="predicted"/>